<sequence length="223" mass="24423">MVNFFTFSFVTGLLTVAAADIIQPASTLSGTIAPMLEPLQSAAGLSFDKLSASPAFDKKGSLDLPTPVLSQTLPDRTRKVPERITQHISRRSLFKQTKVHAYLLEALNAILPHARTIQRLCVHAEEHFDDKLSWELVTELRAILEALNTLLLKVKSCGKAPSPSGIPGAKTPTLYDICQIISKSCARLENVASQLVGCASSTKLYARFAKIRWYKSLAAFRAL</sequence>
<dbReference type="VEuPathDB" id="FungiDB:PSTT_10416"/>
<protein>
    <submittedName>
        <fullName evidence="2">Uncharacterized protein</fullName>
    </submittedName>
</protein>
<evidence type="ECO:0000256" key="1">
    <source>
        <dbReference type="SAM" id="SignalP"/>
    </source>
</evidence>
<comment type="caution">
    <text evidence="2">The sequence shown here is derived from an EMBL/GenBank/DDBJ whole genome shotgun (WGS) entry which is preliminary data.</text>
</comment>
<evidence type="ECO:0000313" key="2">
    <source>
        <dbReference type="EMBL" id="POW04392.1"/>
    </source>
</evidence>
<keyword evidence="1" id="KW-0732">Signal</keyword>
<keyword evidence="3" id="KW-1185">Reference proteome</keyword>
<dbReference type="EMBL" id="PKSL01000112">
    <property type="protein sequence ID" value="POW04392.1"/>
    <property type="molecule type" value="Genomic_DNA"/>
</dbReference>
<organism evidence="2 3">
    <name type="scientific">Puccinia striiformis</name>
    <dbReference type="NCBI Taxonomy" id="27350"/>
    <lineage>
        <taxon>Eukaryota</taxon>
        <taxon>Fungi</taxon>
        <taxon>Dikarya</taxon>
        <taxon>Basidiomycota</taxon>
        <taxon>Pucciniomycotina</taxon>
        <taxon>Pucciniomycetes</taxon>
        <taxon>Pucciniales</taxon>
        <taxon>Pucciniaceae</taxon>
        <taxon>Puccinia</taxon>
    </lineage>
</organism>
<proteinExistence type="predicted"/>
<dbReference type="Proteomes" id="UP000239156">
    <property type="component" value="Unassembled WGS sequence"/>
</dbReference>
<feature type="signal peptide" evidence="1">
    <location>
        <begin position="1"/>
        <end position="19"/>
    </location>
</feature>
<dbReference type="VEuPathDB" id="FungiDB:PSHT_06680"/>
<name>A0A2S4V4D3_9BASI</name>
<dbReference type="AlphaFoldDB" id="A0A2S4V4D3"/>
<accession>A0A2S4V4D3</accession>
<gene>
    <name evidence="2" type="ORF">PSTT_10416</name>
</gene>
<evidence type="ECO:0000313" key="3">
    <source>
        <dbReference type="Proteomes" id="UP000239156"/>
    </source>
</evidence>
<reference evidence="2" key="1">
    <citation type="submission" date="2017-12" db="EMBL/GenBank/DDBJ databases">
        <title>Gene loss provides genomic basis for host adaptation in cereal stripe rust fungi.</title>
        <authorList>
            <person name="Xia C."/>
        </authorList>
    </citation>
    <scope>NUCLEOTIDE SEQUENCE [LARGE SCALE GENOMIC DNA]</scope>
    <source>
        <strain evidence="2">93-210</strain>
    </source>
</reference>
<feature type="chain" id="PRO_5015578792" evidence="1">
    <location>
        <begin position="20"/>
        <end position="223"/>
    </location>
</feature>